<reference evidence="1 2" key="1">
    <citation type="submission" date="2018-03" db="EMBL/GenBank/DDBJ databases">
        <title>Defining the species Micromonospora saelicesensis and Micromonospora noduli under the framework of genomics.</title>
        <authorList>
            <person name="Riesco R."/>
            <person name="Trujillo M.E."/>
        </authorList>
    </citation>
    <scope>NUCLEOTIDE SEQUENCE [LARGE SCALE GENOMIC DNA]</scope>
    <source>
        <strain evidence="1 2">PSN13</strain>
    </source>
</reference>
<dbReference type="AlphaFoldDB" id="A0A328NSU0"/>
<accession>A0A328NSU0</accession>
<sequence>MRPLLIAETVMTPPTFVEWLTGTGLLVWSHRSLRVLHSDLTVALAWEPSDTDPILAVGVAPDLSRFALVGPRHVQVRSADGRVRWAVEHGRVLSTGWPRPSCHLAGDGLLWLFLPDASGDQLVVLDASAGGTEVDRRPLQTVEGSATFILDADRQHVGLHIAVGPETCLSYRWTTGGRRLVAGQTMSGCLADMNASGSFYLSMPHGSGWIAIRDVADDSARVKRHFDDIPGFGDSDDYRMYETAAVVSDDWVMVGVATDESDAEQHLLLSTRTLRPQTVMDYGTDMPQNSIRSAGGHGRWLTYDAETGVVRLWQLREPHTDEVEGQLALL</sequence>
<dbReference type="Proteomes" id="UP000249419">
    <property type="component" value="Unassembled WGS sequence"/>
</dbReference>
<protein>
    <submittedName>
        <fullName evidence="1">Uncharacterized protein</fullName>
    </submittedName>
</protein>
<name>A0A328NSU0_9ACTN</name>
<dbReference type="EMBL" id="PYAG01000001">
    <property type="protein sequence ID" value="RAO38988.1"/>
    <property type="molecule type" value="Genomic_DNA"/>
</dbReference>
<evidence type="ECO:0000313" key="1">
    <source>
        <dbReference type="EMBL" id="RAO38988.1"/>
    </source>
</evidence>
<evidence type="ECO:0000313" key="2">
    <source>
        <dbReference type="Proteomes" id="UP000249419"/>
    </source>
</evidence>
<proteinExistence type="predicted"/>
<organism evidence="1 2">
    <name type="scientific">Micromonospora saelicesensis</name>
    <dbReference type="NCBI Taxonomy" id="285676"/>
    <lineage>
        <taxon>Bacteria</taxon>
        <taxon>Bacillati</taxon>
        <taxon>Actinomycetota</taxon>
        <taxon>Actinomycetes</taxon>
        <taxon>Micromonosporales</taxon>
        <taxon>Micromonosporaceae</taxon>
        <taxon>Micromonospora</taxon>
    </lineage>
</organism>
<gene>
    <name evidence="1" type="ORF">PSN13_00012</name>
</gene>
<comment type="caution">
    <text evidence="1">The sequence shown here is derived from an EMBL/GenBank/DDBJ whole genome shotgun (WGS) entry which is preliminary data.</text>
</comment>